<proteinExistence type="predicted"/>
<accession>A0ABT7NKV4</accession>
<reference evidence="1" key="2">
    <citation type="journal article" date="2022" name="Sci. Total Environ.">
        <title>Prevalence, transmission, and molecular epidemiology of tet(X)-positive bacteria among humans, animals, and environmental niches in China: An epidemiological, and genomic-based study.</title>
        <authorList>
            <person name="Dong N."/>
            <person name="Zeng Y."/>
            <person name="Cai C."/>
            <person name="Sun C."/>
            <person name="Lu J."/>
            <person name="Liu C."/>
            <person name="Zhou H."/>
            <person name="Sun Q."/>
            <person name="Shu L."/>
            <person name="Wang H."/>
            <person name="Wang Y."/>
            <person name="Wang S."/>
            <person name="Wu C."/>
            <person name="Chan E.W."/>
            <person name="Chen G."/>
            <person name="Shen Z."/>
            <person name="Chen S."/>
            <person name="Zhang R."/>
        </authorList>
    </citation>
    <scope>NUCLEOTIDE SEQUENCE</scope>
    <source>
        <strain evidence="1">R1692</strain>
    </source>
</reference>
<evidence type="ECO:0000313" key="1">
    <source>
        <dbReference type="EMBL" id="MDM1047818.1"/>
    </source>
</evidence>
<dbReference type="InterPro" id="IPR024079">
    <property type="entry name" value="MetalloPept_cat_dom_sf"/>
</dbReference>
<dbReference type="EMBL" id="JACAGK010000013">
    <property type="protein sequence ID" value="MDM1047818.1"/>
    <property type="molecule type" value="Genomic_DNA"/>
</dbReference>
<dbReference type="Proteomes" id="UP001170954">
    <property type="component" value="Unassembled WGS sequence"/>
</dbReference>
<dbReference type="PROSITE" id="PS51257">
    <property type="entry name" value="PROKAR_LIPOPROTEIN"/>
    <property type="match status" value="1"/>
</dbReference>
<evidence type="ECO:0008006" key="3">
    <source>
        <dbReference type="Google" id="ProtNLM"/>
    </source>
</evidence>
<comment type="caution">
    <text evidence="1">The sequence shown here is derived from an EMBL/GenBank/DDBJ whole genome shotgun (WGS) entry which is preliminary data.</text>
</comment>
<evidence type="ECO:0000313" key="2">
    <source>
        <dbReference type="Proteomes" id="UP001170954"/>
    </source>
</evidence>
<organism evidence="1 2">
    <name type="scientific">Sphingobacterium hotanense</name>
    <dbReference type="NCBI Taxonomy" id="649196"/>
    <lineage>
        <taxon>Bacteria</taxon>
        <taxon>Pseudomonadati</taxon>
        <taxon>Bacteroidota</taxon>
        <taxon>Sphingobacteriia</taxon>
        <taxon>Sphingobacteriales</taxon>
        <taxon>Sphingobacteriaceae</taxon>
        <taxon>Sphingobacterium</taxon>
    </lineage>
</organism>
<dbReference type="RefSeq" id="WP_286650817.1">
    <property type="nucleotide sequence ID" value="NZ_JACAGK010000013.1"/>
</dbReference>
<dbReference type="Gene3D" id="3.40.390.10">
    <property type="entry name" value="Collagenase (Catalytic Domain)"/>
    <property type="match status" value="1"/>
</dbReference>
<gene>
    <name evidence="1" type="ORF">HX018_06165</name>
</gene>
<reference evidence="1" key="1">
    <citation type="submission" date="2020-06" db="EMBL/GenBank/DDBJ databases">
        <authorList>
            <person name="Dong N."/>
        </authorList>
    </citation>
    <scope>NUCLEOTIDE SEQUENCE</scope>
    <source>
        <strain evidence="1">R1692</strain>
    </source>
</reference>
<keyword evidence="2" id="KW-1185">Reference proteome</keyword>
<sequence length="416" mass="46753">MKKILYIIGVLLLFQSCEKESFPYETYQANAQEIDSVYFSPGSRSLIADGKATLQFVLEAFRKVSIATANGTKKDTMMFVDYQTLPADNVQIFVDGKAQQSMEFTTKDFAKQELTLYAQIGKVKSKVKTISLRKPPVAATKRVVDVVFHVFELEPTDPSYDPLTYQPIEQRHLEQAIAYANLVFANANGKDPNGANAGIEFRLAKKNVAGANLALPGYNKIMYNSSWRASSFFSLTDFTKKINAANAYQWNKDKFLNIYLLPLSASNSLGIQRANYQIVPPGSAPIPGVVNIVNSIADVPTMDFYTTFGLGIHRNIFFPGMDRNIEIASYLGVYYGLYRTTVVEDYVSDTRKYTFSNNITNSLLKIGNDGEKFLANNALDDIRYPSLRNSFTLGQVERMRLIMERSPVRSNWTTEN</sequence>
<protein>
    <recommendedName>
        <fullName evidence="3">Pregnancy-associated plasma protein-A</fullName>
    </recommendedName>
</protein>
<name>A0ABT7NKV4_9SPHI</name>